<dbReference type="OrthoDB" id="39175at2759"/>
<proteinExistence type="predicted"/>
<dbReference type="PANTHER" id="PTHR46910:SF38">
    <property type="entry name" value="ZN(2)-C6 FUNGAL-TYPE DOMAIN-CONTAINING PROTEIN"/>
    <property type="match status" value="1"/>
</dbReference>
<protein>
    <recommendedName>
        <fullName evidence="2">Zn(2)-C6 fungal-type domain-containing protein</fullName>
    </recommendedName>
</protein>
<organism evidence="3 4">
    <name type="scientific">Tulasnella calospora MUT 4182</name>
    <dbReference type="NCBI Taxonomy" id="1051891"/>
    <lineage>
        <taxon>Eukaryota</taxon>
        <taxon>Fungi</taxon>
        <taxon>Dikarya</taxon>
        <taxon>Basidiomycota</taxon>
        <taxon>Agaricomycotina</taxon>
        <taxon>Agaricomycetes</taxon>
        <taxon>Cantharellales</taxon>
        <taxon>Tulasnellaceae</taxon>
        <taxon>Tulasnella</taxon>
    </lineage>
</organism>
<dbReference type="AlphaFoldDB" id="A0A0C3K3G7"/>
<reference evidence="4" key="2">
    <citation type="submission" date="2015-01" db="EMBL/GenBank/DDBJ databases">
        <title>Evolutionary Origins and Diversification of the Mycorrhizal Mutualists.</title>
        <authorList>
            <consortium name="DOE Joint Genome Institute"/>
            <consortium name="Mycorrhizal Genomics Consortium"/>
            <person name="Kohler A."/>
            <person name="Kuo A."/>
            <person name="Nagy L.G."/>
            <person name="Floudas D."/>
            <person name="Copeland A."/>
            <person name="Barry K.W."/>
            <person name="Cichocki N."/>
            <person name="Veneault-Fourrey C."/>
            <person name="LaButti K."/>
            <person name="Lindquist E.A."/>
            <person name="Lipzen A."/>
            <person name="Lundell T."/>
            <person name="Morin E."/>
            <person name="Murat C."/>
            <person name="Riley R."/>
            <person name="Ohm R."/>
            <person name="Sun H."/>
            <person name="Tunlid A."/>
            <person name="Henrissat B."/>
            <person name="Grigoriev I.V."/>
            <person name="Hibbett D.S."/>
            <person name="Martin F."/>
        </authorList>
    </citation>
    <scope>NUCLEOTIDE SEQUENCE [LARGE SCALE GENOMIC DNA]</scope>
    <source>
        <strain evidence="4">MUT 4182</strain>
    </source>
</reference>
<keyword evidence="4" id="KW-1185">Reference proteome</keyword>
<dbReference type="GO" id="GO:0003677">
    <property type="term" value="F:DNA binding"/>
    <property type="evidence" value="ECO:0007669"/>
    <property type="project" value="InterPro"/>
</dbReference>
<dbReference type="STRING" id="1051891.A0A0C3K3G7"/>
<dbReference type="PANTHER" id="PTHR46910">
    <property type="entry name" value="TRANSCRIPTION FACTOR PDR1"/>
    <property type="match status" value="1"/>
</dbReference>
<gene>
    <name evidence="3" type="ORF">M407DRAFT_247126</name>
</gene>
<dbReference type="SMART" id="SM00066">
    <property type="entry name" value="GAL4"/>
    <property type="match status" value="1"/>
</dbReference>
<dbReference type="SUPFAM" id="SSF57701">
    <property type="entry name" value="Zn2/Cys6 DNA-binding domain"/>
    <property type="match status" value="1"/>
</dbReference>
<dbReference type="Pfam" id="PF00172">
    <property type="entry name" value="Zn_clus"/>
    <property type="match status" value="1"/>
</dbReference>
<dbReference type="InterPro" id="IPR020448">
    <property type="entry name" value="Maltose_ferment_reg_DNA-bd"/>
</dbReference>
<dbReference type="EMBL" id="KN823741">
    <property type="protein sequence ID" value="KIO15943.1"/>
    <property type="molecule type" value="Genomic_DNA"/>
</dbReference>
<dbReference type="Proteomes" id="UP000054248">
    <property type="component" value="Unassembled WGS sequence"/>
</dbReference>
<feature type="non-terminal residue" evidence="3">
    <location>
        <position position="1"/>
    </location>
</feature>
<feature type="domain" description="Zn(2)-C6 fungal-type" evidence="2">
    <location>
        <begin position="24"/>
        <end position="57"/>
    </location>
</feature>
<dbReference type="GO" id="GO:0008270">
    <property type="term" value="F:zinc ion binding"/>
    <property type="evidence" value="ECO:0007669"/>
    <property type="project" value="InterPro"/>
</dbReference>
<name>A0A0C3K3G7_9AGAM</name>
<dbReference type="Gene3D" id="4.10.240.10">
    <property type="entry name" value="Zn(2)-C6 fungal-type DNA-binding domain"/>
    <property type="match status" value="1"/>
</dbReference>
<reference evidence="3 4" key="1">
    <citation type="submission" date="2014-04" db="EMBL/GenBank/DDBJ databases">
        <authorList>
            <consortium name="DOE Joint Genome Institute"/>
            <person name="Kuo A."/>
            <person name="Girlanda M."/>
            <person name="Perotto S."/>
            <person name="Kohler A."/>
            <person name="Nagy L.G."/>
            <person name="Floudas D."/>
            <person name="Copeland A."/>
            <person name="Barry K.W."/>
            <person name="Cichocki N."/>
            <person name="Veneault-Fourrey C."/>
            <person name="LaButti K."/>
            <person name="Lindquist E.A."/>
            <person name="Lipzen A."/>
            <person name="Lundell T."/>
            <person name="Morin E."/>
            <person name="Murat C."/>
            <person name="Sun H."/>
            <person name="Tunlid A."/>
            <person name="Henrissat B."/>
            <person name="Grigoriev I.V."/>
            <person name="Hibbett D.S."/>
            <person name="Martin F."/>
            <person name="Nordberg H.P."/>
            <person name="Cantor M.N."/>
            <person name="Hua S.X."/>
        </authorList>
    </citation>
    <scope>NUCLEOTIDE SEQUENCE [LARGE SCALE GENOMIC DNA]</scope>
    <source>
        <strain evidence="3 4">MUT 4182</strain>
    </source>
</reference>
<dbReference type="GO" id="GO:0000981">
    <property type="term" value="F:DNA-binding transcription factor activity, RNA polymerase II-specific"/>
    <property type="evidence" value="ECO:0007669"/>
    <property type="project" value="InterPro"/>
</dbReference>
<dbReference type="InterPro" id="IPR050987">
    <property type="entry name" value="AtrR-like"/>
</dbReference>
<sequence>DGGLNDLSHAIGNGDSKRRKVLRACDVCRRKKIRCDAHSQPGTRCSHCITYKLDCTFNEGAKKRGPPKGYIDDLEERCQLLEQLVMRVR</sequence>
<accession>A0A0C3K3G7</accession>
<dbReference type="InterPro" id="IPR036864">
    <property type="entry name" value="Zn2-C6_fun-type_DNA-bd_sf"/>
</dbReference>
<dbReference type="GO" id="GO:0005634">
    <property type="term" value="C:nucleus"/>
    <property type="evidence" value="ECO:0007669"/>
    <property type="project" value="InterPro"/>
</dbReference>
<evidence type="ECO:0000259" key="2">
    <source>
        <dbReference type="PROSITE" id="PS50048"/>
    </source>
</evidence>
<keyword evidence="1" id="KW-0539">Nucleus</keyword>
<dbReference type="InterPro" id="IPR001138">
    <property type="entry name" value="Zn2Cys6_DnaBD"/>
</dbReference>
<evidence type="ECO:0000313" key="4">
    <source>
        <dbReference type="Proteomes" id="UP000054248"/>
    </source>
</evidence>
<evidence type="ECO:0000313" key="3">
    <source>
        <dbReference type="EMBL" id="KIO15943.1"/>
    </source>
</evidence>
<dbReference type="PROSITE" id="PS00463">
    <property type="entry name" value="ZN2_CY6_FUNGAL_1"/>
    <property type="match status" value="1"/>
</dbReference>
<dbReference type="PRINTS" id="PR00054">
    <property type="entry name" value="FUNGALZNCYS"/>
</dbReference>
<evidence type="ECO:0000256" key="1">
    <source>
        <dbReference type="ARBA" id="ARBA00023242"/>
    </source>
</evidence>
<dbReference type="PROSITE" id="PS50048">
    <property type="entry name" value="ZN2_CY6_FUNGAL_2"/>
    <property type="match status" value="1"/>
</dbReference>
<dbReference type="CDD" id="cd00067">
    <property type="entry name" value="GAL4"/>
    <property type="match status" value="1"/>
</dbReference>
<dbReference type="HOGENOM" id="CLU_189584_0_0_1"/>